<dbReference type="CDD" id="cd05379">
    <property type="entry name" value="CAP_bacterial"/>
    <property type="match status" value="1"/>
</dbReference>
<proteinExistence type="predicted"/>
<dbReference type="InterPro" id="IPR035940">
    <property type="entry name" value="CAP_sf"/>
</dbReference>
<name>A0A645ESP6_9ZZZZ</name>
<dbReference type="EMBL" id="VSSQ01050361">
    <property type="protein sequence ID" value="MPN04456.1"/>
    <property type="molecule type" value="Genomic_DNA"/>
</dbReference>
<organism evidence="2">
    <name type="scientific">bioreactor metagenome</name>
    <dbReference type="NCBI Taxonomy" id="1076179"/>
    <lineage>
        <taxon>unclassified sequences</taxon>
        <taxon>metagenomes</taxon>
        <taxon>ecological metagenomes</taxon>
    </lineage>
</organism>
<evidence type="ECO:0000259" key="1">
    <source>
        <dbReference type="Pfam" id="PF00188"/>
    </source>
</evidence>
<feature type="domain" description="SCP" evidence="1">
    <location>
        <begin position="17"/>
        <end position="62"/>
    </location>
</feature>
<evidence type="ECO:0000313" key="2">
    <source>
        <dbReference type="EMBL" id="MPN04456.1"/>
    </source>
</evidence>
<reference evidence="2" key="1">
    <citation type="submission" date="2019-08" db="EMBL/GenBank/DDBJ databases">
        <authorList>
            <person name="Kucharzyk K."/>
            <person name="Murdoch R.W."/>
            <person name="Higgins S."/>
            <person name="Loffler F."/>
        </authorList>
    </citation>
    <scope>NUCLEOTIDE SEQUENCE</scope>
</reference>
<dbReference type="Gene3D" id="3.40.33.10">
    <property type="entry name" value="CAP"/>
    <property type="match status" value="1"/>
</dbReference>
<dbReference type="AlphaFoldDB" id="A0A645ESP6"/>
<comment type="caution">
    <text evidence="2">The sequence shown here is derived from an EMBL/GenBank/DDBJ whole genome shotgun (WGS) entry which is preliminary data.</text>
</comment>
<protein>
    <recommendedName>
        <fullName evidence="1">SCP domain-containing protein</fullName>
    </recommendedName>
</protein>
<accession>A0A645ESP6</accession>
<sequence length="71" mass="7838">MDKAGIKYSLAAENIFTENSGDAIEIYGWWMSNVSTRSNLLSDNFTHIGIGCVGSSYKKIFFTTADMFAAE</sequence>
<dbReference type="InterPro" id="IPR014044">
    <property type="entry name" value="CAP_dom"/>
</dbReference>
<dbReference type="Pfam" id="PF00188">
    <property type="entry name" value="CAP"/>
    <property type="match status" value="1"/>
</dbReference>
<gene>
    <name evidence="2" type="ORF">SDC9_151694</name>
</gene>